<dbReference type="PANTHER" id="PTHR37984">
    <property type="entry name" value="PROTEIN CBG26694"/>
    <property type="match status" value="1"/>
</dbReference>
<sequence>RPLLAIFGPKNGIPACSANRLQRWAIFLQNYTFEVEWVSTKKNIADWLSRNPLPSTITVKDDTDLTVFYVFGNNDLPLHFKDVQKATRKDAGLMNVIRYLKFGWPTSVDKELEPYFRRKDELHVNQDVLLWGYRVIVPTSLQARILDDLHESHM</sequence>
<dbReference type="EMBL" id="GBHO01001164">
    <property type="protein sequence ID" value="JAG42440.1"/>
    <property type="molecule type" value="Transcribed_RNA"/>
</dbReference>
<reference evidence="1" key="1">
    <citation type="journal article" date="2014" name="PLoS ONE">
        <title>Transcriptome-Based Identification of ABC Transporters in the Western Tarnished Plant Bug Lygus hesperus.</title>
        <authorList>
            <person name="Hull J.J."/>
            <person name="Chaney K."/>
            <person name="Geib S.M."/>
            <person name="Fabrick J.A."/>
            <person name="Brent C.S."/>
            <person name="Walsh D."/>
            <person name="Lavine L.C."/>
        </authorList>
    </citation>
    <scope>NUCLEOTIDE SEQUENCE</scope>
</reference>
<feature type="non-terminal residue" evidence="1">
    <location>
        <position position="1"/>
    </location>
</feature>
<evidence type="ECO:0000313" key="1">
    <source>
        <dbReference type="EMBL" id="JAG42440.1"/>
    </source>
</evidence>
<feature type="non-terminal residue" evidence="1">
    <location>
        <position position="154"/>
    </location>
</feature>
<organism evidence="1">
    <name type="scientific">Lygus hesperus</name>
    <name type="common">Western plant bug</name>
    <dbReference type="NCBI Taxonomy" id="30085"/>
    <lineage>
        <taxon>Eukaryota</taxon>
        <taxon>Metazoa</taxon>
        <taxon>Ecdysozoa</taxon>
        <taxon>Arthropoda</taxon>
        <taxon>Hexapoda</taxon>
        <taxon>Insecta</taxon>
        <taxon>Pterygota</taxon>
        <taxon>Neoptera</taxon>
        <taxon>Paraneoptera</taxon>
        <taxon>Hemiptera</taxon>
        <taxon>Heteroptera</taxon>
        <taxon>Panheteroptera</taxon>
        <taxon>Cimicomorpha</taxon>
        <taxon>Miridae</taxon>
        <taxon>Mirini</taxon>
        <taxon>Lygus</taxon>
    </lineage>
</organism>
<accession>A0A0A9ZI50</accession>
<dbReference type="InterPro" id="IPR050951">
    <property type="entry name" value="Retrovirus_Pol_polyprotein"/>
</dbReference>
<gene>
    <name evidence="1" type="primary">K02A2.6_80</name>
    <name evidence="1" type="ORF">CM83_104863</name>
</gene>
<dbReference type="PANTHER" id="PTHR37984:SF5">
    <property type="entry name" value="PROTEIN NYNRIN-LIKE"/>
    <property type="match status" value="1"/>
</dbReference>
<proteinExistence type="predicted"/>
<protein>
    <submittedName>
        <fullName evidence="1">Uncharacterized protein K02A2.6</fullName>
    </submittedName>
</protein>
<reference evidence="1" key="2">
    <citation type="submission" date="2014-07" db="EMBL/GenBank/DDBJ databases">
        <authorList>
            <person name="Hull J."/>
        </authorList>
    </citation>
    <scope>NUCLEOTIDE SEQUENCE</scope>
</reference>
<dbReference type="AlphaFoldDB" id="A0A0A9ZI50"/>
<name>A0A0A9ZI50_LYGHE</name>